<feature type="transmembrane region" description="Helical" evidence="1">
    <location>
        <begin position="80"/>
        <end position="102"/>
    </location>
</feature>
<proteinExistence type="predicted"/>
<evidence type="ECO:0000256" key="1">
    <source>
        <dbReference type="SAM" id="Phobius"/>
    </source>
</evidence>
<protein>
    <recommendedName>
        <fullName evidence="4">Sulfate transporter</fullName>
    </recommendedName>
</protein>
<feature type="transmembrane region" description="Helical" evidence="1">
    <location>
        <begin position="335"/>
        <end position="362"/>
    </location>
</feature>
<dbReference type="Pfam" id="PF16983">
    <property type="entry name" value="MFS_MOT1"/>
    <property type="match status" value="2"/>
</dbReference>
<comment type="caution">
    <text evidence="2">The sequence shown here is derived from an EMBL/GenBank/DDBJ whole genome shotgun (WGS) entry which is preliminary data.</text>
</comment>
<keyword evidence="1" id="KW-0472">Membrane</keyword>
<sequence>MRIKSFEFNLRELAGSMGDFGTLFPLAIGYIAICGMNPTGLLVMMGLTNVVTGLAYRLPMPIEPMKVLAVMAIAEAWSPSLIYASGFAMGIVWAVFALIGLMDLIAKYTPKSVVRGVQTALGVLLAREGLKLVSTWWLLGIVAVLIVLIFRKNRYAPAAIVLVVLGLAIMGFNGDFERVAGPRLTLPPFTSFSLREVWDSLVLGGFAQIPLTATNAIIATSALITHYWPDRRVTERRLSLNHGLMNLVVPFFGGMPLCHGSGGLAGQYYFGARTGGTNIIEGIIEIGLGLFLAASIATIFATFPKAIIGAMMFLVGIELMKFARDLKANWELLPLAVTVVGAVAVNMAVGFVLGLLAHYLFVRDRLSGEPRKT</sequence>
<feature type="transmembrane region" description="Helical" evidence="1">
    <location>
        <begin position="201"/>
        <end position="224"/>
    </location>
</feature>
<dbReference type="AlphaFoldDB" id="A0A419EXU3"/>
<feature type="transmembrane region" description="Helical" evidence="1">
    <location>
        <begin position="39"/>
        <end position="59"/>
    </location>
</feature>
<gene>
    <name evidence="2" type="ORF">C4532_10505</name>
</gene>
<dbReference type="Proteomes" id="UP000285961">
    <property type="component" value="Unassembled WGS sequence"/>
</dbReference>
<dbReference type="EMBL" id="QZKI01000079">
    <property type="protein sequence ID" value="RJP69701.1"/>
    <property type="molecule type" value="Genomic_DNA"/>
</dbReference>
<evidence type="ECO:0008006" key="4">
    <source>
        <dbReference type="Google" id="ProtNLM"/>
    </source>
</evidence>
<dbReference type="InterPro" id="IPR031563">
    <property type="entry name" value="MOT1/MOT2"/>
</dbReference>
<dbReference type="PANTHER" id="PTHR31970">
    <property type="match status" value="1"/>
</dbReference>
<feature type="transmembrane region" description="Helical" evidence="1">
    <location>
        <begin position="282"/>
        <end position="301"/>
    </location>
</feature>
<reference evidence="2 3" key="1">
    <citation type="journal article" date="2017" name="ISME J.">
        <title>Energy and carbon metabolisms in a deep terrestrial subsurface fluid microbial community.</title>
        <authorList>
            <person name="Momper L."/>
            <person name="Jungbluth S.P."/>
            <person name="Lee M.D."/>
            <person name="Amend J.P."/>
        </authorList>
    </citation>
    <scope>NUCLEOTIDE SEQUENCE [LARGE SCALE GENOMIC DNA]</scope>
    <source>
        <strain evidence="2">SURF_17</strain>
    </source>
</reference>
<feature type="transmembrane region" description="Helical" evidence="1">
    <location>
        <begin position="155"/>
        <end position="174"/>
    </location>
</feature>
<evidence type="ECO:0000313" key="2">
    <source>
        <dbReference type="EMBL" id="RJP69701.1"/>
    </source>
</evidence>
<feature type="transmembrane region" description="Helical" evidence="1">
    <location>
        <begin position="133"/>
        <end position="150"/>
    </location>
</feature>
<organism evidence="2 3">
    <name type="scientific">Candidatus Abyssobacteria bacterium SURF_17</name>
    <dbReference type="NCBI Taxonomy" id="2093361"/>
    <lineage>
        <taxon>Bacteria</taxon>
        <taxon>Pseudomonadati</taxon>
        <taxon>Candidatus Hydrogenedentota</taxon>
        <taxon>Candidatus Abyssobacteria</taxon>
    </lineage>
</organism>
<feature type="transmembrane region" description="Helical" evidence="1">
    <location>
        <begin position="12"/>
        <end position="33"/>
    </location>
</feature>
<keyword evidence="1" id="KW-1133">Transmembrane helix</keyword>
<name>A0A419EXU3_9BACT</name>
<dbReference type="GO" id="GO:0015098">
    <property type="term" value="F:molybdate ion transmembrane transporter activity"/>
    <property type="evidence" value="ECO:0007669"/>
    <property type="project" value="InterPro"/>
</dbReference>
<evidence type="ECO:0000313" key="3">
    <source>
        <dbReference type="Proteomes" id="UP000285961"/>
    </source>
</evidence>
<keyword evidence="1" id="KW-0812">Transmembrane</keyword>
<accession>A0A419EXU3</accession>
<dbReference type="PANTHER" id="PTHR31970:SF9">
    <property type="entry name" value="MOLYBDATE TRANSPORTER 2"/>
    <property type="match status" value="1"/>
</dbReference>